<accession>A0A5K7Z0Q4</accession>
<dbReference type="Proteomes" id="UP000427906">
    <property type="component" value="Chromosome"/>
</dbReference>
<dbReference type="OrthoDB" id="9790409at2"/>
<dbReference type="InterPro" id="IPR007272">
    <property type="entry name" value="Sulf_transp_TsuA/YedE"/>
</dbReference>
<name>A0A5K7Z0Q4_9BACT</name>
<keyword evidence="1" id="KW-1133">Transmembrane helix</keyword>
<dbReference type="KEGG" id="dalk:DSCA_59940"/>
<evidence type="ECO:0000256" key="1">
    <source>
        <dbReference type="SAM" id="Phobius"/>
    </source>
</evidence>
<dbReference type="Pfam" id="PF04143">
    <property type="entry name" value="Sulf_transp"/>
    <property type="match status" value="1"/>
</dbReference>
<protein>
    <submittedName>
        <fullName evidence="2">Uncharacterized protein</fullName>
    </submittedName>
</protein>
<reference evidence="2 3" key="1">
    <citation type="submission" date="2019-11" db="EMBL/GenBank/DDBJ databases">
        <title>Comparative genomics of hydrocarbon-degrading Desulfosarcina strains.</title>
        <authorList>
            <person name="Watanabe M."/>
            <person name="Kojima H."/>
            <person name="Fukui M."/>
        </authorList>
    </citation>
    <scope>NUCLEOTIDE SEQUENCE [LARGE SCALE GENOMIC DNA]</scope>
    <source>
        <strain evidence="2 3">PL12</strain>
    </source>
</reference>
<keyword evidence="3" id="KW-1185">Reference proteome</keyword>
<organism evidence="2 3">
    <name type="scientific">Desulfosarcina alkanivorans</name>
    <dbReference type="NCBI Taxonomy" id="571177"/>
    <lineage>
        <taxon>Bacteria</taxon>
        <taxon>Pseudomonadati</taxon>
        <taxon>Thermodesulfobacteriota</taxon>
        <taxon>Desulfobacteria</taxon>
        <taxon>Desulfobacterales</taxon>
        <taxon>Desulfosarcinaceae</taxon>
        <taxon>Desulfosarcina</taxon>
    </lineage>
</organism>
<dbReference type="RefSeq" id="WP_155319820.1">
    <property type="nucleotide sequence ID" value="NZ_AP021874.1"/>
</dbReference>
<proteinExistence type="predicted"/>
<gene>
    <name evidence="2" type="ORF">DSCA_59940</name>
</gene>
<feature type="transmembrane region" description="Helical" evidence="1">
    <location>
        <begin position="109"/>
        <end position="135"/>
    </location>
</feature>
<keyword evidence="1" id="KW-0472">Membrane</keyword>
<dbReference type="AlphaFoldDB" id="A0A5K7Z0Q4"/>
<evidence type="ECO:0000313" key="3">
    <source>
        <dbReference type="Proteomes" id="UP000427906"/>
    </source>
</evidence>
<evidence type="ECO:0000313" key="2">
    <source>
        <dbReference type="EMBL" id="BBO72064.1"/>
    </source>
</evidence>
<sequence>MEKVLLGLMAGIAFGFVIQRVGATNSDKMAKAHLMIEPQIPQFMLLTVIFAAIGVFGLKLAGVGRFLPLPTSIVATGLAAILFGVGWGMTGYCPGTCWAAAGEGRGDAIFALLGGFAGTAVFATFHEALIPVLYLPTNIGQLTLDGLFNSAATGLGFLVVVFAGGVVMIGRLWQKNESTH</sequence>
<feature type="transmembrane region" description="Helical" evidence="1">
    <location>
        <begin position="147"/>
        <end position="173"/>
    </location>
</feature>
<keyword evidence="1" id="KW-0812">Transmembrane</keyword>
<feature type="transmembrane region" description="Helical" evidence="1">
    <location>
        <begin position="67"/>
        <end position="89"/>
    </location>
</feature>
<dbReference type="EMBL" id="AP021874">
    <property type="protein sequence ID" value="BBO72064.1"/>
    <property type="molecule type" value="Genomic_DNA"/>
</dbReference>
<feature type="transmembrane region" description="Helical" evidence="1">
    <location>
        <begin position="39"/>
        <end position="60"/>
    </location>
</feature>